<name>A0A1R0KTR5_9PSEU</name>
<evidence type="ECO:0000256" key="1">
    <source>
        <dbReference type="SAM" id="MobiDB-lite"/>
    </source>
</evidence>
<dbReference type="InterPro" id="IPR017517">
    <property type="entry name" value="Maleyloyr_isom"/>
</dbReference>
<dbReference type="Proteomes" id="UP000187486">
    <property type="component" value="Unassembled WGS sequence"/>
</dbReference>
<dbReference type="OrthoDB" id="113180at2"/>
<dbReference type="InterPro" id="IPR034660">
    <property type="entry name" value="DinB/YfiT-like"/>
</dbReference>
<dbReference type="AlphaFoldDB" id="A0A1R0KTR5"/>
<dbReference type="RefSeq" id="WP_076161780.1">
    <property type="nucleotide sequence ID" value="NZ_JBEZVB010000016.1"/>
</dbReference>
<feature type="domain" description="Mycothiol-dependent maleylpyruvate isomerase metal-binding" evidence="3">
    <location>
        <begin position="11"/>
        <end position="147"/>
    </location>
</feature>
<evidence type="ECO:0000259" key="2">
    <source>
        <dbReference type="Pfam" id="PF08608"/>
    </source>
</evidence>
<evidence type="ECO:0000259" key="3">
    <source>
        <dbReference type="Pfam" id="PF11716"/>
    </source>
</evidence>
<protein>
    <submittedName>
        <fullName evidence="4">TIGR03084 family protein</fullName>
    </submittedName>
</protein>
<organism evidence="4 5">
    <name type="scientific">Amycolatopsis coloradensis</name>
    <dbReference type="NCBI Taxonomy" id="76021"/>
    <lineage>
        <taxon>Bacteria</taxon>
        <taxon>Bacillati</taxon>
        <taxon>Actinomycetota</taxon>
        <taxon>Actinomycetes</taxon>
        <taxon>Pseudonocardiales</taxon>
        <taxon>Pseudonocardiaceae</taxon>
        <taxon>Amycolatopsis</taxon>
    </lineage>
</organism>
<evidence type="ECO:0000313" key="5">
    <source>
        <dbReference type="Proteomes" id="UP000187486"/>
    </source>
</evidence>
<keyword evidence="5" id="KW-1185">Reference proteome</keyword>
<dbReference type="NCBIfam" id="TIGR03083">
    <property type="entry name" value="maleylpyruvate isomerase family mycothiol-dependent enzyme"/>
    <property type="match status" value="1"/>
</dbReference>
<dbReference type="InterPro" id="IPR024344">
    <property type="entry name" value="MDMPI_metal-binding"/>
</dbReference>
<feature type="region of interest" description="Disordered" evidence="1">
    <location>
        <begin position="251"/>
        <end position="273"/>
    </location>
</feature>
<feature type="domain" description="tRNA wybutosine-synthesis" evidence="2">
    <location>
        <begin position="186"/>
        <end position="235"/>
    </location>
</feature>
<dbReference type="Gene3D" id="1.20.120.450">
    <property type="entry name" value="dinb family like domain"/>
    <property type="match status" value="1"/>
</dbReference>
<comment type="caution">
    <text evidence="4">The sequence shown here is derived from an EMBL/GenBank/DDBJ whole genome shotgun (WGS) entry which is preliminary data.</text>
</comment>
<gene>
    <name evidence="4" type="ORF">BS329_16795</name>
</gene>
<dbReference type="SUPFAM" id="SSF109854">
    <property type="entry name" value="DinB/YfiT-like putative metalloenzymes"/>
    <property type="match status" value="1"/>
</dbReference>
<reference evidence="4 5" key="1">
    <citation type="submission" date="2016-01" db="EMBL/GenBank/DDBJ databases">
        <title>Amycolatopsis coloradensis genome sequencing and assembly.</title>
        <authorList>
            <person name="Mayilraj S."/>
        </authorList>
    </citation>
    <scope>NUCLEOTIDE SEQUENCE [LARGE SCALE GENOMIC DNA]</scope>
    <source>
        <strain evidence="4 5">DSM 44225</strain>
    </source>
</reference>
<feature type="compositionally biased region" description="Basic residues" evidence="1">
    <location>
        <begin position="263"/>
        <end position="273"/>
    </location>
</feature>
<accession>A0A1R0KTR5</accession>
<dbReference type="NCBIfam" id="TIGR03084">
    <property type="entry name" value="TIGR03084 family metal-binding protein"/>
    <property type="match status" value="1"/>
</dbReference>
<dbReference type="Pfam" id="PF11716">
    <property type="entry name" value="MDMPI_N"/>
    <property type="match status" value="1"/>
</dbReference>
<dbReference type="InterPro" id="IPR013917">
    <property type="entry name" value="tRNA_wybutosine-synth"/>
</dbReference>
<dbReference type="GO" id="GO:0046872">
    <property type="term" value="F:metal ion binding"/>
    <property type="evidence" value="ECO:0007669"/>
    <property type="project" value="InterPro"/>
</dbReference>
<dbReference type="STRING" id="76021.BS329_16795"/>
<sequence length="273" mass="29669">MNGSPDVFDALRAEGDAVDGMVAGLDAEQWRSPTPAPGWTIAHQIAHLTATFRMAGLAGSAPDRFVAVMSELDDDFTKNVANALAEYLAEPADVLLERWRLERESSAKALEAVPAGTLVPWLVNPLPAQVLASAGIMELFAHGQDIADALGVDRAHDDLLLGHLTAFGARTWTFGYLSRGLPVPETEFRFELTSPSGTTWGYGPEDAPQRITGQARDFCLLVTRRRHRDDLAVTASGDVAEHWLDIAQAYRGPAGEGREPGQHRRGRRPNRKA</sequence>
<evidence type="ECO:0000313" key="4">
    <source>
        <dbReference type="EMBL" id="OLZ51445.1"/>
    </source>
</evidence>
<dbReference type="Pfam" id="PF08608">
    <property type="entry name" value="Wyosine_form"/>
    <property type="match status" value="1"/>
</dbReference>
<dbReference type="InterPro" id="IPR017518">
    <property type="entry name" value="CHP03084"/>
</dbReference>
<proteinExistence type="predicted"/>
<dbReference type="EMBL" id="MQUQ01000008">
    <property type="protein sequence ID" value="OLZ51445.1"/>
    <property type="molecule type" value="Genomic_DNA"/>
</dbReference>